<sequence>MCRRLVRSRFAFRRGLRGEMGLQFPGKPLQEGLKEFGVQVLEGVAGQGLVGREGAFHQVLE</sequence>
<dbReference type="GeneID" id="69053352"/>
<protein>
    <submittedName>
        <fullName evidence="1">Uncharacterized protein</fullName>
    </submittedName>
</protein>
<dbReference type="AlphaFoldDB" id="A0A7R7TEN6"/>
<gene>
    <name evidence="1" type="ORF">TthHB5018_16850</name>
</gene>
<proteinExistence type="predicted"/>
<dbReference type="Proteomes" id="UP000596099">
    <property type="component" value="Chromosome"/>
</dbReference>
<reference evidence="2" key="1">
    <citation type="submission" date="2021-01" db="EMBL/GenBank/DDBJ databases">
        <title>Complete Genome Sequence of Thermus thermophilus Strain HB5018, Isolated from Mine Onsen Hot Spring.</title>
        <authorList>
            <person name="Miyazaki K."/>
            <person name="Moriya T."/>
            <person name="Nemoto N."/>
            <person name="Oshima T."/>
            <person name="Yura K."/>
            <person name="Bessho Y."/>
        </authorList>
    </citation>
    <scope>NUCLEOTIDE SEQUENCE [LARGE SCALE GENOMIC DNA]</scope>
    <source>
        <strain evidence="2">HB5018</strain>
    </source>
</reference>
<dbReference type="EMBL" id="AP024270">
    <property type="protein sequence ID" value="BCP66751.1"/>
    <property type="molecule type" value="Genomic_DNA"/>
</dbReference>
<organism evidence="1 2">
    <name type="scientific">Thermus thermophilus</name>
    <dbReference type="NCBI Taxonomy" id="274"/>
    <lineage>
        <taxon>Bacteria</taxon>
        <taxon>Thermotogati</taxon>
        <taxon>Deinococcota</taxon>
        <taxon>Deinococci</taxon>
        <taxon>Thermales</taxon>
        <taxon>Thermaceae</taxon>
        <taxon>Thermus</taxon>
    </lineage>
</organism>
<name>A0A7R7TEN6_THETH</name>
<dbReference type="RefSeq" id="WP_223966770.1">
    <property type="nucleotide sequence ID" value="NZ_AP019792.1"/>
</dbReference>
<evidence type="ECO:0000313" key="1">
    <source>
        <dbReference type="EMBL" id="BCP66751.1"/>
    </source>
</evidence>
<accession>A0A7R7TEN6</accession>
<evidence type="ECO:0000313" key="2">
    <source>
        <dbReference type="Proteomes" id="UP000596099"/>
    </source>
</evidence>